<proteinExistence type="predicted"/>
<reference evidence="1" key="1">
    <citation type="submission" date="2023-04" db="EMBL/GenBank/DDBJ databases">
        <title>Draft Genome sequencing of Naganishia species isolated from polar environments using Oxford Nanopore Technology.</title>
        <authorList>
            <person name="Leo P."/>
            <person name="Venkateswaran K."/>
        </authorList>
    </citation>
    <scope>NUCLEOTIDE SEQUENCE</scope>
    <source>
        <strain evidence="1">MNA-CCFEE 5423</strain>
    </source>
</reference>
<evidence type="ECO:0000313" key="1">
    <source>
        <dbReference type="EMBL" id="KAJ9094485.1"/>
    </source>
</evidence>
<protein>
    <submittedName>
        <fullName evidence="1">Uncharacterized protein</fullName>
    </submittedName>
</protein>
<keyword evidence="2" id="KW-1185">Reference proteome</keyword>
<name>A0ACC2V6E2_9TREE</name>
<dbReference type="Proteomes" id="UP001227268">
    <property type="component" value="Unassembled WGS sequence"/>
</dbReference>
<comment type="caution">
    <text evidence="1">The sequence shown here is derived from an EMBL/GenBank/DDBJ whole genome shotgun (WGS) entry which is preliminary data.</text>
</comment>
<dbReference type="EMBL" id="JASBWT010000025">
    <property type="protein sequence ID" value="KAJ9094485.1"/>
    <property type="molecule type" value="Genomic_DNA"/>
</dbReference>
<organism evidence="1 2">
    <name type="scientific">Naganishia friedmannii</name>
    <dbReference type="NCBI Taxonomy" id="89922"/>
    <lineage>
        <taxon>Eukaryota</taxon>
        <taxon>Fungi</taxon>
        <taxon>Dikarya</taxon>
        <taxon>Basidiomycota</taxon>
        <taxon>Agaricomycotina</taxon>
        <taxon>Tremellomycetes</taxon>
        <taxon>Filobasidiales</taxon>
        <taxon>Filobasidiaceae</taxon>
        <taxon>Naganishia</taxon>
    </lineage>
</organism>
<accession>A0ACC2V6E2</accession>
<evidence type="ECO:0000313" key="2">
    <source>
        <dbReference type="Proteomes" id="UP001227268"/>
    </source>
</evidence>
<sequence length="849" mass="94755">MQVDHAQGYSGKPDIQSQMRLQSHLDPQLSSKQTSPRQEHGNLSSTTKYDLDLSSPSDRTTLTRYTNQTITSLAAYRDALIDENARLNAMLIDARAGLVVLSNSTEETEAENGAEHLKTRRMMMDVVKESMMDEIAQLREKAAQLSEEEKTLPSSGPVNGNLDASRYRLDASSTAIASAHEATSAIYYATINKLRDDLHASKKRRDDAKTTLVAVCRQSGPSNQVRAGSQRKMWRQTPGVNAINGQAASRNGSFEHATYQQVPDIDYTEEPTDPDMDESVLHLITDQEEIVWMREKKEREMERAFRDMKCYVESVIREWREVGSLPPPGKYQTISYPDINLPYIPTQIFPKRKGRPPRASVKVHQQVPESLQHLVAKSRTSQRARDFERYRKHVPAIPYTLADDAVLRRLSRRNKGKGGEMELTDLQQEDVEAKRRRIMLGDRASDYTNEASDAISAAVRHGSMSASNDESLRPGATSPNGPQTSISAEHLYDVSASAISDAMQAYTRQPLPDENVVFGESDMPGLDPADVAFDTQIPYQVQMVQRRALGYSGDSSVPGVLVNGGNVFDHPEDDVQLDGGDIVQQSPTSHDHNGQQYETSTSFRTFDQAAQDSVEGMIQQHIRDAQASVQDADSTLLQMQHVDNGNLEVSDTQQALESYRFDEALMDDDMNPQDDQPANSVLTTEVNADSADATAIAAQRLMNSLVPHATAEFDPSCQNCARRDTSVWRKLTVNGVDYKVCNACGLHYQKNGVMRPRALWGDVASEPRKRRSQRPFDSSAVPSAEQHQHDLMMDEALYEEPNEEDQLEHEPYGEGSYDVHYADGQYGIEGVEDNITAEDLPHYELNLGQ</sequence>
<gene>
    <name evidence="1" type="ORF">QFC21_006024</name>
</gene>